<dbReference type="PROSITE" id="PS50280">
    <property type="entry name" value="SET"/>
    <property type="match status" value="1"/>
</dbReference>
<keyword evidence="1" id="KW-0802">TPR repeat</keyword>
<organism evidence="3 4">
    <name type="scientific">Morchella conica CCBAS932</name>
    <dbReference type="NCBI Taxonomy" id="1392247"/>
    <lineage>
        <taxon>Eukaryota</taxon>
        <taxon>Fungi</taxon>
        <taxon>Dikarya</taxon>
        <taxon>Ascomycota</taxon>
        <taxon>Pezizomycotina</taxon>
        <taxon>Pezizomycetes</taxon>
        <taxon>Pezizales</taxon>
        <taxon>Morchellaceae</taxon>
        <taxon>Morchella</taxon>
    </lineage>
</organism>
<dbReference type="STRING" id="1392247.A0A3N4KL67"/>
<dbReference type="InterPro" id="IPR046341">
    <property type="entry name" value="SET_dom_sf"/>
</dbReference>
<dbReference type="SUPFAM" id="SSF48452">
    <property type="entry name" value="TPR-like"/>
    <property type="match status" value="1"/>
</dbReference>
<dbReference type="InterPro" id="IPR011990">
    <property type="entry name" value="TPR-like_helical_dom_sf"/>
</dbReference>
<evidence type="ECO:0000313" key="4">
    <source>
        <dbReference type="Proteomes" id="UP000277580"/>
    </source>
</evidence>
<evidence type="ECO:0000256" key="1">
    <source>
        <dbReference type="PROSITE-ProRule" id="PRU00339"/>
    </source>
</evidence>
<dbReference type="SUPFAM" id="SSF82199">
    <property type="entry name" value="SET domain"/>
    <property type="match status" value="1"/>
</dbReference>
<dbReference type="InParanoid" id="A0A3N4KL67"/>
<gene>
    <name evidence="3" type="ORF">P167DRAFT_606465</name>
</gene>
<dbReference type="Gene3D" id="2.170.270.10">
    <property type="entry name" value="SET domain"/>
    <property type="match status" value="1"/>
</dbReference>
<dbReference type="Gene3D" id="1.25.40.10">
    <property type="entry name" value="Tetratricopeptide repeat domain"/>
    <property type="match status" value="1"/>
</dbReference>
<dbReference type="PANTHER" id="PTHR47643:SF2">
    <property type="entry name" value="TPR DOMAIN PROTEIN (AFU_ORTHOLOGUE AFUA_5G12710)"/>
    <property type="match status" value="1"/>
</dbReference>
<dbReference type="PROSITE" id="PS50005">
    <property type="entry name" value="TPR"/>
    <property type="match status" value="1"/>
</dbReference>
<reference evidence="3 4" key="1">
    <citation type="journal article" date="2018" name="Nat. Ecol. Evol.">
        <title>Pezizomycetes genomes reveal the molecular basis of ectomycorrhizal truffle lifestyle.</title>
        <authorList>
            <person name="Murat C."/>
            <person name="Payen T."/>
            <person name="Noel B."/>
            <person name="Kuo A."/>
            <person name="Morin E."/>
            <person name="Chen J."/>
            <person name="Kohler A."/>
            <person name="Krizsan K."/>
            <person name="Balestrini R."/>
            <person name="Da Silva C."/>
            <person name="Montanini B."/>
            <person name="Hainaut M."/>
            <person name="Levati E."/>
            <person name="Barry K.W."/>
            <person name="Belfiori B."/>
            <person name="Cichocki N."/>
            <person name="Clum A."/>
            <person name="Dockter R.B."/>
            <person name="Fauchery L."/>
            <person name="Guy J."/>
            <person name="Iotti M."/>
            <person name="Le Tacon F."/>
            <person name="Lindquist E.A."/>
            <person name="Lipzen A."/>
            <person name="Malagnac F."/>
            <person name="Mello A."/>
            <person name="Molinier V."/>
            <person name="Miyauchi S."/>
            <person name="Poulain J."/>
            <person name="Riccioni C."/>
            <person name="Rubini A."/>
            <person name="Sitrit Y."/>
            <person name="Splivallo R."/>
            <person name="Traeger S."/>
            <person name="Wang M."/>
            <person name="Zifcakova L."/>
            <person name="Wipf D."/>
            <person name="Zambonelli A."/>
            <person name="Paolocci F."/>
            <person name="Nowrousian M."/>
            <person name="Ottonello S."/>
            <person name="Baldrian P."/>
            <person name="Spatafora J.W."/>
            <person name="Henrissat B."/>
            <person name="Nagy L.G."/>
            <person name="Aury J.M."/>
            <person name="Wincker P."/>
            <person name="Grigoriev I.V."/>
            <person name="Bonfante P."/>
            <person name="Martin F.M."/>
        </authorList>
    </citation>
    <scope>NUCLEOTIDE SEQUENCE [LARGE SCALE GENOMIC DNA]</scope>
    <source>
        <strain evidence="3 4">CCBAS932</strain>
    </source>
</reference>
<dbReference type="SMART" id="SM00028">
    <property type="entry name" value="TPR"/>
    <property type="match status" value="2"/>
</dbReference>
<dbReference type="OrthoDB" id="438641at2759"/>
<dbReference type="Proteomes" id="UP000277580">
    <property type="component" value="Unassembled WGS sequence"/>
</dbReference>
<dbReference type="InterPro" id="IPR019734">
    <property type="entry name" value="TPR_rpt"/>
</dbReference>
<feature type="repeat" description="TPR" evidence="1">
    <location>
        <begin position="210"/>
        <end position="243"/>
    </location>
</feature>
<evidence type="ECO:0000259" key="2">
    <source>
        <dbReference type="PROSITE" id="PS50280"/>
    </source>
</evidence>
<dbReference type="EMBL" id="ML119136">
    <property type="protein sequence ID" value="RPB11313.1"/>
    <property type="molecule type" value="Genomic_DNA"/>
</dbReference>
<sequence length="748" mass="85674">MDMSTAKPPSEPRWDTELWEFQNNLRHTRNQKGQRPNPRDRYSRAQLIQDQLSFQPNPGESRYRGGTQTFDDVQVTYIFHRFPPSVAPLKSLRKTYIDNLLLETNHRGEYVVLRTITPSTRLTAVMSAVEDETGACDHLQIYNMNRDLHPKQILPEGQVVIIKEPFYKMNLNRGTGIRVDHVSDIIFLDPDDDHIPIKWQPSMKAPGKTPVDWKEEGNSYYRSKKFYEAIECYTKVINMVPDDAVLAKASRLNRSISYCSTDFHEKAVEDAEYILKDDPTNEKALFRAAKALYQGRRFTECKAYITTLLKTYPAKKEAKALLLKVDKRLYEERTGQYDFEEMRRLTGVERKNEAVKLDYADFIGPVEIQESVGKGRGFFTTKDVKYGELLLCTKAFQTCYAHLDGHSISIDTVENKVEKECGDVVTTNIVQKLYNNPSTSKAFLDLYTGAYEGVKDGFVDGRPIVDTFRVYQAQRLNNFSCPIISTASHAYLTGHKDGCGLWITPSYINHACWGPGAVVRSFIGDMMLVRAGGDIKKGVEVTFSYLNPGDINKRRRTCLDNWKFTCDCCLCTVEELETEADRMHRGEILIKILEFEKLLENPHLRVLISSLPKLILLVELLENTYKRPSAEQPRHILARGLLTLAKIYRELKSHELFIETTKSLVTALAFDIEEDMERGKISFRKYGDMSAGSDLSDNFALIADAYFMLNNPLMFGAYIEIAAQFHEIYVGERESFLNLDQETMHMAS</sequence>
<feature type="domain" description="SET" evidence="2">
    <location>
        <begin position="364"/>
        <end position="546"/>
    </location>
</feature>
<dbReference type="InterPro" id="IPR001214">
    <property type="entry name" value="SET_dom"/>
</dbReference>
<keyword evidence="4" id="KW-1185">Reference proteome</keyword>
<dbReference type="PANTHER" id="PTHR47643">
    <property type="entry name" value="TPR DOMAIN PROTEIN (AFU_ORTHOLOGUE AFUA_5G12710)"/>
    <property type="match status" value="1"/>
</dbReference>
<proteinExistence type="predicted"/>
<dbReference type="InterPro" id="IPR053209">
    <property type="entry name" value="Gramillin-biosynth_MTr"/>
</dbReference>
<protein>
    <recommendedName>
        <fullName evidence="2">SET domain-containing protein</fullName>
    </recommendedName>
</protein>
<evidence type="ECO:0000313" key="3">
    <source>
        <dbReference type="EMBL" id="RPB11313.1"/>
    </source>
</evidence>
<dbReference type="AlphaFoldDB" id="A0A3N4KL67"/>
<name>A0A3N4KL67_9PEZI</name>
<accession>A0A3N4KL67</accession>
<dbReference type="Pfam" id="PF00856">
    <property type="entry name" value="SET"/>
    <property type="match status" value="1"/>
</dbReference>